<comment type="function">
    <text evidence="9">Catalyzes the condensation of para-aminobenzoate (pABA) with 6-hydroxymethyl-7,8-dihydropterin diphosphate (DHPt-PP) to form 7,8-dihydropteroate (H2Pte), the immediate precursor of folate derivatives.</text>
</comment>
<evidence type="ECO:0000256" key="4">
    <source>
        <dbReference type="ARBA" id="ARBA00012458"/>
    </source>
</evidence>
<dbReference type="EMBL" id="JACHFL010000033">
    <property type="protein sequence ID" value="MBB5366256.1"/>
    <property type="molecule type" value="Genomic_DNA"/>
</dbReference>
<keyword evidence="6 9" id="KW-0479">Metal-binding</keyword>
<comment type="cofactor">
    <cofactor evidence="2 9">
        <name>Mg(2+)</name>
        <dbReference type="ChEBI" id="CHEBI:18420"/>
    </cofactor>
</comment>
<dbReference type="GO" id="GO:0046656">
    <property type="term" value="P:folic acid biosynthetic process"/>
    <property type="evidence" value="ECO:0007669"/>
    <property type="project" value="UniProtKB-KW"/>
</dbReference>
<dbReference type="AlphaFoldDB" id="A0A7W8NH72"/>
<sequence length="283" mass="29579">MTFGFQVPSAERYGDGWRVSWTGTAVMGILNVTPDSFSDGGQHLGVQAALASARAMRDAGVLMVDIGGESTRPGADPVPADVELDRVLPVIRGLAGENVLLSVDTLKPEVAQAALRAGAHVVNDVGGLRDPEMQQVCAEAGAPACLMHMQGEPRTMQANPQYDDVVAEVFTFLREQAAVARSAGVPDVLLDPGIGFGKARAHNLALLRALSQLTAGPDGVLVGVSRKRLIDYLADVPRAADRDPGTLALHLHAARCGAALVRAHAAAAHVQALRVQTALDSPE</sequence>
<evidence type="ECO:0000313" key="11">
    <source>
        <dbReference type="EMBL" id="MBB5366256.1"/>
    </source>
</evidence>
<dbReference type="Proteomes" id="UP000552709">
    <property type="component" value="Unassembled WGS sequence"/>
</dbReference>
<organism evidence="11 12">
    <name type="scientific">Deinococcus humi</name>
    <dbReference type="NCBI Taxonomy" id="662880"/>
    <lineage>
        <taxon>Bacteria</taxon>
        <taxon>Thermotogati</taxon>
        <taxon>Deinococcota</taxon>
        <taxon>Deinococci</taxon>
        <taxon>Deinococcales</taxon>
        <taxon>Deinococcaceae</taxon>
        <taxon>Deinococcus</taxon>
    </lineage>
</organism>
<accession>A0A7W8NH72</accession>
<dbReference type="GO" id="GO:0046654">
    <property type="term" value="P:tetrahydrofolate biosynthetic process"/>
    <property type="evidence" value="ECO:0007669"/>
    <property type="project" value="UniProtKB-UniPathway"/>
</dbReference>
<gene>
    <name evidence="11" type="ORF">HNQ08_005385</name>
</gene>
<comment type="catalytic activity">
    <reaction evidence="1">
        <text>(7,8-dihydropterin-6-yl)methyl diphosphate + 4-aminobenzoate = 7,8-dihydropteroate + diphosphate</text>
        <dbReference type="Rhea" id="RHEA:19949"/>
        <dbReference type="ChEBI" id="CHEBI:17836"/>
        <dbReference type="ChEBI" id="CHEBI:17839"/>
        <dbReference type="ChEBI" id="CHEBI:33019"/>
        <dbReference type="ChEBI" id="CHEBI:72950"/>
        <dbReference type="EC" id="2.5.1.15"/>
    </reaction>
</comment>
<evidence type="ECO:0000256" key="6">
    <source>
        <dbReference type="ARBA" id="ARBA00022723"/>
    </source>
</evidence>
<feature type="domain" description="Pterin-binding" evidence="10">
    <location>
        <begin position="24"/>
        <end position="274"/>
    </location>
</feature>
<comment type="caution">
    <text evidence="11">The sequence shown here is derived from an EMBL/GenBank/DDBJ whole genome shotgun (WGS) entry which is preliminary data.</text>
</comment>
<evidence type="ECO:0000256" key="8">
    <source>
        <dbReference type="ARBA" id="ARBA00022909"/>
    </source>
</evidence>
<dbReference type="Gene3D" id="3.20.20.20">
    <property type="entry name" value="Dihydropteroate synthase-like"/>
    <property type="match status" value="1"/>
</dbReference>
<proteinExistence type="inferred from homology"/>
<evidence type="ECO:0000256" key="1">
    <source>
        <dbReference type="ARBA" id="ARBA00000012"/>
    </source>
</evidence>
<dbReference type="SUPFAM" id="SSF51717">
    <property type="entry name" value="Dihydropteroate synthetase-like"/>
    <property type="match status" value="1"/>
</dbReference>
<dbReference type="GO" id="GO:0046872">
    <property type="term" value="F:metal ion binding"/>
    <property type="evidence" value="ECO:0007669"/>
    <property type="project" value="UniProtKB-KW"/>
</dbReference>
<evidence type="ECO:0000313" key="12">
    <source>
        <dbReference type="Proteomes" id="UP000552709"/>
    </source>
</evidence>
<dbReference type="PANTHER" id="PTHR20941">
    <property type="entry name" value="FOLATE SYNTHESIS PROTEINS"/>
    <property type="match status" value="1"/>
</dbReference>
<dbReference type="CDD" id="cd00739">
    <property type="entry name" value="DHPS"/>
    <property type="match status" value="1"/>
</dbReference>
<dbReference type="GO" id="GO:0005829">
    <property type="term" value="C:cytosol"/>
    <property type="evidence" value="ECO:0007669"/>
    <property type="project" value="TreeGrafter"/>
</dbReference>
<evidence type="ECO:0000256" key="7">
    <source>
        <dbReference type="ARBA" id="ARBA00022842"/>
    </source>
</evidence>
<dbReference type="InterPro" id="IPR045031">
    <property type="entry name" value="DHP_synth-like"/>
</dbReference>
<evidence type="ECO:0000256" key="3">
    <source>
        <dbReference type="ARBA" id="ARBA00004763"/>
    </source>
</evidence>
<dbReference type="PANTHER" id="PTHR20941:SF1">
    <property type="entry name" value="FOLIC ACID SYNTHESIS PROTEIN FOL1"/>
    <property type="match status" value="1"/>
</dbReference>
<dbReference type="RefSeq" id="WP_425321377.1">
    <property type="nucleotide sequence ID" value="NZ_JACHFL010000033.1"/>
</dbReference>
<evidence type="ECO:0000259" key="10">
    <source>
        <dbReference type="PROSITE" id="PS50972"/>
    </source>
</evidence>
<evidence type="ECO:0000256" key="5">
    <source>
        <dbReference type="ARBA" id="ARBA00022679"/>
    </source>
</evidence>
<keyword evidence="5 9" id="KW-0808">Transferase</keyword>
<protein>
    <recommendedName>
        <fullName evidence="4 9">Dihydropteroate synthase</fullName>
        <shortName evidence="9">DHPS</shortName>
        <ecNumber evidence="4 9">2.5.1.15</ecNumber>
    </recommendedName>
    <alternativeName>
        <fullName evidence="9">Dihydropteroate pyrophosphorylase</fullName>
    </alternativeName>
</protein>
<name>A0A7W8NH72_9DEIO</name>
<comment type="similarity">
    <text evidence="9">Belongs to the DHPS family.</text>
</comment>
<dbReference type="InterPro" id="IPR011005">
    <property type="entry name" value="Dihydropteroate_synth-like_sf"/>
</dbReference>
<dbReference type="PROSITE" id="PS00793">
    <property type="entry name" value="DHPS_2"/>
    <property type="match status" value="1"/>
</dbReference>
<keyword evidence="12" id="KW-1185">Reference proteome</keyword>
<reference evidence="11 12" key="1">
    <citation type="submission" date="2020-08" db="EMBL/GenBank/DDBJ databases">
        <title>Genomic Encyclopedia of Type Strains, Phase IV (KMG-IV): sequencing the most valuable type-strain genomes for metagenomic binning, comparative biology and taxonomic classification.</title>
        <authorList>
            <person name="Goeker M."/>
        </authorList>
    </citation>
    <scope>NUCLEOTIDE SEQUENCE [LARGE SCALE GENOMIC DNA]</scope>
    <source>
        <strain evidence="11 12">DSM 27939</strain>
    </source>
</reference>
<dbReference type="InterPro" id="IPR006390">
    <property type="entry name" value="DHP_synth_dom"/>
</dbReference>
<dbReference type="NCBIfam" id="TIGR01496">
    <property type="entry name" value="DHPS"/>
    <property type="match status" value="1"/>
</dbReference>
<keyword evidence="8 9" id="KW-0289">Folate biosynthesis</keyword>
<dbReference type="GO" id="GO:0004156">
    <property type="term" value="F:dihydropteroate synthase activity"/>
    <property type="evidence" value="ECO:0007669"/>
    <property type="project" value="UniProtKB-EC"/>
</dbReference>
<comment type="pathway">
    <text evidence="3 9">Cofactor biosynthesis; tetrahydrofolate biosynthesis; 7,8-dihydrofolate from 2-amino-4-hydroxy-6-hydroxymethyl-7,8-dihydropteridine diphosphate and 4-aminobenzoate: step 1/2.</text>
</comment>
<dbReference type="UniPathway" id="UPA00077">
    <property type="reaction ID" value="UER00156"/>
</dbReference>
<keyword evidence="7 9" id="KW-0460">Magnesium</keyword>
<dbReference type="InterPro" id="IPR000489">
    <property type="entry name" value="Pterin-binding_dom"/>
</dbReference>
<dbReference type="EC" id="2.5.1.15" evidence="4 9"/>
<evidence type="ECO:0000256" key="9">
    <source>
        <dbReference type="RuleBase" id="RU361205"/>
    </source>
</evidence>
<dbReference type="PROSITE" id="PS50972">
    <property type="entry name" value="PTERIN_BINDING"/>
    <property type="match status" value="1"/>
</dbReference>
<dbReference type="PROSITE" id="PS00792">
    <property type="entry name" value="DHPS_1"/>
    <property type="match status" value="1"/>
</dbReference>
<dbReference type="Pfam" id="PF00809">
    <property type="entry name" value="Pterin_bind"/>
    <property type="match status" value="1"/>
</dbReference>
<evidence type="ECO:0000256" key="2">
    <source>
        <dbReference type="ARBA" id="ARBA00001946"/>
    </source>
</evidence>